<feature type="transmembrane region" description="Helical" evidence="1">
    <location>
        <begin position="21"/>
        <end position="40"/>
    </location>
</feature>
<protein>
    <submittedName>
        <fullName evidence="3">CPBP family intramembrane metalloprotease</fullName>
    </submittedName>
</protein>
<feature type="transmembrane region" description="Helical" evidence="1">
    <location>
        <begin position="125"/>
        <end position="141"/>
    </location>
</feature>
<feature type="transmembrane region" description="Helical" evidence="1">
    <location>
        <begin position="170"/>
        <end position="188"/>
    </location>
</feature>
<keyword evidence="3" id="KW-0645">Protease</keyword>
<keyword evidence="3" id="KW-0378">Hydrolase</keyword>
<dbReference type="RefSeq" id="WP_343836653.1">
    <property type="nucleotide sequence ID" value="NZ_BAAADO010000001.1"/>
</dbReference>
<comment type="caution">
    <text evidence="3">The sequence shown here is derived from an EMBL/GenBank/DDBJ whole genome shotgun (WGS) entry which is preliminary data.</text>
</comment>
<dbReference type="Proteomes" id="UP001500880">
    <property type="component" value="Unassembled WGS sequence"/>
</dbReference>
<accession>A0ABN1API5</accession>
<sequence length="202" mass="23673">MKKQMNQAELIKRMTDKELLFNLYFSQGIFVVIAIVSSFFLFDSFYNWFHQLKWDPVNLFLFGLLPALAIVVVDLILMELLPESYYDDGGINERIFKNRSIVQIFFITLFVALSEEMLFRGVIQHEFGYLIASVLFALIHFRYLRKPVLLISILSISFLIGYIYEITENLAITITAHFFVDFILALFIKFKWGDLYGVEETS</sequence>
<feature type="transmembrane region" description="Helical" evidence="1">
    <location>
        <begin position="148"/>
        <end position="164"/>
    </location>
</feature>
<evidence type="ECO:0000313" key="3">
    <source>
        <dbReference type="EMBL" id="GAA0481316.1"/>
    </source>
</evidence>
<keyword evidence="1" id="KW-0472">Membrane</keyword>
<gene>
    <name evidence="3" type="ORF">GCM10008986_02470</name>
</gene>
<keyword evidence="3" id="KW-0482">Metalloprotease</keyword>
<dbReference type="EMBL" id="BAAADO010000001">
    <property type="protein sequence ID" value="GAA0481316.1"/>
    <property type="molecule type" value="Genomic_DNA"/>
</dbReference>
<feature type="transmembrane region" description="Helical" evidence="1">
    <location>
        <begin position="60"/>
        <end position="81"/>
    </location>
</feature>
<feature type="domain" description="CAAX prenyl protease 2/Lysostaphin resistance protein A-like" evidence="2">
    <location>
        <begin position="100"/>
        <end position="183"/>
    </location>
</feature>
<reference evidence="3 4" key="1">
    <citation type="journal article" date="2019" name="Int. J. Syst. Evol. Microbiol.">
        <title>The Global Catalogue of Microorganisms (GCM) 10K type strain sequencing project: providing services to taxonomists for standard genome sequencing and annotation.</title>
        <authorList>
            <consortium name="The Broad Institute Genomics Platform"/>
            <consortium name="The Broad Institute Genome Sequencing Center for Infectious Disease"/>
            <person name="Wu L."/>
            <person name="Ma J."/>
        </authorList>
    </citation>
    <scope>NUCLEOTIDE SEQUENCE [LARGE SCALE GENOMIC DNA]</scope>
    <source>
        <strain evidence="3 4">JCM 12389</strain>
    </source>
</reference>
<dbReference type="GO" id="GO:0008237">
    <property type="term" value="F:metallopeptidase activity"/>
    <property type="evidence" value="ECO:0007669"/>
    <property type="project" value="UniProtKB-KW"/>
</dbReference>
<evidence type="ECO:0000259" key="2">
    <source>
        <dbReference type="Pfam" id="PF02517"/>
    </source>
</evidence>
<name>A0ABN1API5_9BACI</name>
<keyword evidence="4" id="KW-1185">Reference proteome</keyword>
<keyword evidence="1" id="KW-0812">Transmembrane</keyword>
<dbReference type="InterPro" id="IPR003675">
    <property type="entry name" value="Rce1/LyrA-like_dom"/>
</dbReference>
<feature type="transmembrane region" description="Helical" evidence="1">
    <location>
        <begin position="101"/>
        <end position="119"/>
    </location>
</feature>
<keyword evidence="1" id="KW-1133">Transmembrane helix</keyword>
<organism evidence="3 4">
    <name type="scientific">Salinibacillus aidingensis</name>
    <dbReference type="NCBI Taxonomy" id="237684"/>
    <lineage>
        <taxon>Bacteria</taxon>
        <taxon>Bacillati</taxon>
        <taxon>Bacillota</taxon>
        <taxon>Bacilli</taxon>
        <taxon>Bacillales</taxon>
        <taxon>Bacillaceae</taxon>
        <taxon>Salinibacillus</taxon>
    </lineage>
</organism>
<dbReference type="Pfam" id="PF02517">
    <property type="entry name" value="Rce1-like"/>
    <property type="match status" value="1"/>
</dbReference>
<evidence type="ECO:0000256" key="1">
    <source>
        <dbReference type="SAM" id="Phobius"/>
    </source>
</evidence>
<evidence type="ECO:0000313" key="4">
    <source>
        <dbReference type="Proteomes" id="UP001500880"/>
    </source>
</evidence>
<proteinExistence type="predicted"/>